<evidence type="ECO:0000256" key="2">
    <source>
        <dbReference type="SAM" id="Phobius"/>
    </source>
</evidence>
<keyword evidence="2" id="KW-0472">Membrane</keyword>
<protein>
    <recommendedName>
        <fullName evidence="5">Flagellar M-ring protein FliF</fullName>
    </recommendedName>
</protein>
<sequence>MNRLAESEKSFQRYLMIGAAVLALAAVIGAVLLGRRMMARRKPASAPDEIPSLAFETPVPTPPELELTPEEKEKLAMREQIEQLTDSDPEAIARVLKTWLTDDSR</sequence>
<feature type="transmembrane region" description="Helical" evidence="2">
    <location>
        <begin position="14"/>
        <end position="33"/>
    </location>
</feature>
<keyword evidence="2" id="KW-1133">Transmembrane helix</keyword>
<dbReference type="EMBL" id="JACVHF010000001">
    <property type="protein sequence ID" value="MBC9783412.1"/>
    <property type="molecule type" value="Genomic_DNA"/>
</dbReference>
<evidence type="ECO:0000256" key="1">
    <source>
        <dbReference type="SAM" id="MobiDB-lite"/>
    </source>
</evidence>
<name>A0ABR7SZZ8_HELCL</name>
<evidence type="ECO:0000313" key="4">
    <source>
        <dbReference type="Proteomes" id="UP000617402"/>
    </source>
</evidence>
<feature type="region of interest" description="Disordered" evidence="1">
    <location>
        <begin position="43"/>
        <end position="66"/>
    </location>
</feature>
<comment type="caution">
    <text evidence="3">The sequence shown here is derived from an EMBL/GenBank/DDBJ whole genome shotgun (WGS) entry which is preliminary data.</text>
</comment>
<keyword evidence="4" id="KW-1185">Reference proteome</keyword>
<dbReference type="Proteomes" id="UP000617402">
    <property type="component" value="Unassembled WGS sequence"/>
</dbReference>
<gene>
    <name evidence="3" type="ORF">H1S01_02655</name>
</gene>
<keyword evidence="2" id="KW-0812">Transmembrane</keyword>
<proteinExistence type="predicted"/>
<reference evidence="3 4" key="1">
    <citation type="submission" date="2020-07" db="EMBL/GenBank/DDBJ databases">
        <title>Draft whole-genome sequence of Heliobacterium chlorum DSM 3682, type strain.</title>
        <authorList>
            <person name="Kyndt J.A."/>
            <person name="Meyer T.E."/>
            <person name="Imhoff J.F."/>
        </authorList>
    </citation>
    <scope>NUCLEOTIDE SEQUENCE [LARGE SCALE GENOMIC DNA]</scope>
    <source>
        <strain evidence="3 4">DSM 3682</strain>
    </source>
</reference>
<evidence type="ECO:0008006" key="5">
    <source>
        <dbReference type="Google" id="ProtNLM"/>
    </source>
</evidence>
<organism evidence="3 4">
    <name type="scientific">Heliobacterium chlorum</name>
    <dbReference type="NCBI Taxonomy" id="2698"/>
    <lineage>
        <taxon>Bacteria</taxon>
        <taxon>Bacillati</taxon>
        <taxon>Bacillota</taxon>
        <taxon>Clostridia</taxon>
        <taxon>Eubacteriales</taxon>
        <taxon>Heliobacteriaceae</taxon>
        <taxon>Heliobacterium</taxon>
    </lineage>
</organism>
<dbReference type="RefSeq" id="WP_188038525.1">
    <property type="nucleotide sequence ID" value="NZ_JACVHF010000001.1"/>
</dbReference>
<evidence type="ECO:0000313" key="3">
    <source>
        <dbReference type="EMBL" id="MBC9783412.1"/>
    </source>
</evidence>
<accession>A0ABR7SZZ8</accession>